<feature type="compositionally biased region" description="Basic and acidic residues" evidence="1">
    <location>
        <begin position="118"/>
        <end position="127"/>
    </location>
</feature>
<gene>
    <name evidence="2" type="ORF">L5515_002595</name>
</gene>
<feature type="region of interest" description="Disordered" evidence="1">
    <location>
        <begin position="54"/>
        <end position="259"/>
    </location>
</feature>
<feature type="compositionally biased region" description="Basic and acidic residues" evidence="1">
    <location>
        <begin position="89"/>
        <end position="99"/>
    </location>
</feature>
<feature type="region of interest" description="Disordered" evidence="1">
    <location>
        <begin position="301"/>
        <end position="343"/>
    </location>
</feature>
<evidence type="ECO:0000313" key="3">
    <source>
        <dbReference type="Proteomes" id="UP000829354"/>
    </source>
</evidence>
<reference evidence="2 3" key="1">
    <citation type="submission" date="2022-04" db="EMBL/GenBank/DDBJ databases">
        <title>Chromosome-level reference genomes for two strains of Caenorhabditis briggsae: an improved platform for comparative genomics.</title>
        <authorList>
            <person name="Stevens L."/>
            <person name="Andersen E."/>
        </authorList>
    </citation>
    <scope>NUCLEOTIDE SEQUENCE [LARGE SCALE GENOMIC DNA]</scope>
    <source>
        <strain evidence="2">VX34</strain>
        <tissue evidence="2">Whole-organism</tissue>
    </source>
</reference>
<feature type="compositionally biased region" description="Basic and acidic residues" evidence="1">
    <location>
        <begin position="147"/>
        <end position="189"/>
    </location>
</feature>
<evidence type="ECO:0000313" key="2">
    <source>
        <dbReference type="EMBL" id="UMM14987.1"/>
    </source>
</evidence>
<feature type="compositionally biased region" description="Basic residues" evidence="1">
    <location>
        <begin position="224"/>
        <end position="242"/>
    </location>
</feature>
<organism evidence="2 3">
    <name type="scientific">Caenorhabditis briggsae</name>
    <dbReference type="NCBI Taxonomy" id="6238"/>
    <lineage>
        <taxon>Eukaryota</taxon>
        <taxon>Metazoa</taxon>
        <taxon>Ecdysozoa</taxon>
        <taxon>Nematoda</taxon>
        <taxon>Chromadorea</taxon>
        <taxon>Rhabditida</taxon>
        <taxon>Rhabditina</taxon>
        <taxon>Rhabditomorpha</taxon>
        <taxon>Rhabditoidea</taxon>
        <taxon>Rhabditidae</taxon>
        <taxon>Peloderinae</taxon>
        <taxon>Caenorhabditis</taxon>
    </lineage>
</organism>
<feature type="compositionally biased region" description="Low complexity" evidence="1">
    <location>
        <begin position="323"/>
        <end position="333"/>
    </location>
</feature>
<dbReference type="Proteomes" id="UP000829354">
    <property type="component" value="Chromosome I"/>
</dbReference>
<accession>A0AAE9E6Y1</accession>
<dbReference type="AlphaFoldDB" id="A0AAE9E6Y1"/>
<sequence>MGKMETWEVTGRTNETVTITYKRRVYKEEVFPQSTGKSQGKPMMVDKETKDMLKRLSGMSKDIRKKYRIEKKKEEEKSFKKNKKNRVSKKPENLKSLKDDSEEEDHINVDGVLIKKGAKGEPCDHRGVPLSHPMAMTPYPGASTAAQREKARKMLKEIARQMHEEDLKKQGILKKSEKSENSEKSEEKSAGNSLTGSSNLTTQTSDLSSISSAATSSKTSGKSSKSKSKSKSTSKSSKKSVKSTKNSRSSNKKMGCDKCGSCQKCIHRCSQKHAADVKVTDYEREQFLNGIKRLRKKIVKPEKNRERATKSPYDVTQSESELELTSGSSSKSAKTSKKSSAEK</sequence>
<protein>
    <submittedName>
        <fullName evidence="2">Uncharacterized protein</fullName>
    </submittedName>
</protein>
<keyword evidence="3" id="KW-1185">Reference proteome</keyword>
<proteinExistence type="predicted"/>
<feature type="compositionally biased region" description="Low complexity" evidence="1">
    <location>
        <begin position="201"/>
        <end position="223"/>
    </location>
</feature>
<feature type="compositionally biased region" description="Low complexity" evidence="1">
    <location>
        <begin position="243"/>
        <end position="253"/>
    </location>
</feature>
<feature type="compositionally biased region" description="Polar residues" evidence="1">
    <location>
        <begin position="190"/>
        <end position="200"/>
    </location>
</feature>
<dbReference type="EMBL" id="CP092620">
    <property type="protein sequence ID" value="UMM14987.1"/>
    <property type="molecule type" value="Genomic_DNA"/>
</dbReference>
<evidence type="ECO:0000256" key="1">
    <source>
        <dbReference type="SAM" id="MobiDB-lite"/>
    </source>
</evidence>
<name>A0AAE9E6Y1_CAEBR</name>